<feature type="domain" description="Glycosyltransferase 2-like" evidence="8">
    <location>
        <begin position="117"/>
        <end position="284"/>
    </location>
</feature>
<dbReference type="Proteomes" id="UP000198356">
    <property type="component" value="Unassembled WGS sequence"/>
</dbReference>
<dbReference type="PANTHER" id="PTHR43867:SF2">
    <property type="entry name" value="CELLULOSE SYNTHASE CATALYTIC SUBUNIT A [UDP-FORMING]"/>
    <property type="match status" value="1"/>
</dbReference>
<organism evidence="9 10">
    <name type="scientific">Granulicella rosea</name>
    <dbReference type="NCBI Taxonomy" id="474952"/>
    <lineage>
        <taxon>Bacteria</taxon>
        <taxon>Pseudomonadati</taxon>
        <taxon>Acidobacteriota</taxon>
        <taxon>Terriglobia</taxon>
        <taxon>Terriglobales</taxon>
        <taxon>Acidobacteriaceae</taxon>
        <taxon>Granulicella</taxon>
    </lineage>
</organism>
<dbReference type="SUPFAM" id="SSF53448">
    <property type="entry name" value="Nucleotide-diphospho-sugar transferases"/>
    <property type="match status" value="1"/>
</dbReference>
<gene>
    <name evidence="9" type="ORF">SAMN05421770_1146</name>
</gene>
<dbReference type="CDD" id="cd06421">
    <property type="entry name" value="CESA_CelA_like"/>
    <property type="match status" value="1"/>
</dbReference>
<name>A0A239MHT8_9BACT</name>
<dbReference type="OrthoDB" id="154460at2"/>
<dbReference type="GO" id="GO:0005886">
    <property type="term" value="C:plasma membrane"/>
    <property type="evidence" value="ECO:0007669"/>
    <property type="project" value="TreeGrafter"/>
</dbReference>
<dbReference type="Pfam" id="PF00535">
    <property type="entry name" value="Glycos_transf_2"/>
    <property type="match status" value="1"/>
</dbReference>
<evidence type="ECO:0000256" key="7">
    <source>
        <dbReference type="SAM" id="Phobius"/>
    </source>
</evidence>
<evidence type="ECO:0000313" key="10">
    <source>
        <dbReference type="Proteomes" id="UP000198356"/>
    </source>
</evidence>
<proteinExistence type="predicted"/>
<dbReference type="InterPro" id="IPR029044">
    <property type="entry name" value="Nucleotide-diphossugar_trans"/>
</dbReference>
<keyword evidence="3" id="KW-0808">Transferase</keyword>
<feature type="transmembrane region" description="Helical" evidence="7">
    <location>
        <begin position="366"/>
        <end position="388"/>
    </location>
</feature>
<feature type="transmembrane region" description="Helical" evidence="7">
    <location>
        <begin position="468"/>
        <end position="489"/>
    </location>
</feature>
<dbReference type="InterPro" id="IPR001173">
    <property type="entry name" value="Glyco_trans_2-like"/>
</dbReference>
<keyword evidence="10" id="KW-1185">Reference proteome</keyword>
<reference evidence="9 10" key="1">
    <citation type="submission" date="2017-06" db="EMBL/GenBank/DDBJ databases">
        <authorList>
            <person name="Kim H.J."/>
            <person name="Triplett B.A."/>
        </authorList>
    </citation>
    <scope>NUCLEOTIDE SEQUENCE [LARGE SCALE GENOMIC DNA]</scope>
    <source>
        <strain evidence="9 10">DSM 18704</strain>
    </source>
</reference>
<evidence type="ECO:0000313" key="9">
    <source>
        <dbReference type="EMBL" id="SNT42607.1"/>
    </source>
</evidence>
<feature type="transmembrane region" description="Helical" evidence="7">
    <location>
        <begin position="29"/>
        <end position="45"/>
    </location>
</feature>
<feature type="transmembrane region" description="Helical" evidence="7">
    <location>
        <begin position="400"/>
        <end position="418"/>
    </location>
</feature>
<comment type="subcellular location">
    <subcellularLocation>
        <location evidence="1">Membrane</location>
        <topology evidence="1">Multi-pass membrane protein</topology>
    </subcellularLocation>
</comment>
<evidence type="ECO:0000256" key="4">
    <source>
        <dbReference type="ARBA" id="ARBA00022692"/>
    </source>
</evidence>
<feature type="transmembrane region" description="Helical" evidence="7">
    <location>
        <begin position="6"/>
        <end position="22"/>
    </location>
</feature>
<keyword evidence="2" id="KW-0328">Glycosyltransferase</keyword>
<dbReference type="GO" id="GO:0016758">
    <property type="term" value="F:hexosyltransferase activity"/>
    <property type="evidence" value="ECO:0007669"/>
    <property type="project" value="TreeGrafter"/>
</dbReference>
<keyword evidence="4 7" id="KW-0812">Transmembrane</keyword>
<dbReference type="Gene3D" id="3.90.550.10">
    <property type="entry name" value="Spore Coat Polysaccharide Biosynthesis Protein SpsA, Chain A"/>
    <property type="match status" value="1"/>
</dbReference>
<dbReference type="AlphaFoldDB" id="A0A239MHT8"/>
<dbReference type="RefSeq" id="WP_089410389.1">
    <property type="nucleotide sequence ID" value="NZ_FZOU01000014.1"/>
</dbReference>
<evidence type="ECO:0000256" key="3">
    <source>
        <dbReference type="ARBA" id="ARBA00022679"/>
    </source>
</evidence>
<feature type="transmembrane region" description="Helical" evidence="7">
    <location>
        <begin position="509"/>
        <end position="528"/>
    </location>
</feature>
<keyword evidence="5 7" id="KW-1133">Transmembrane helix</keyword>
<evidence type="ECO:0000256" key="5">
    <source>
        <dbReference type="ARBA" id="ARBA00022989"/>
    </source>
</evidence>
<protein>
    <submittedName>
        <fullName evidence="9">Cellulose synthase (UDP-forming)</fullName>
    </submittedName>
</protein>
<feature type="transmembrane region" description="Helical" evidence="7">
    <location>
        <begin position="65"/>
        <end position="90"/>
    </location>
</feature>
<accession>A0A239MHT8</accession>
<dbReference type="EMBL" id="FZOU01000014">
    <property type="protein sequence ID" value="SNT42607.1"/>
    <property type="molecule type" value="Genomic_DNA"/>
</dbReference>
<dbReference type="InterPro" id="IPR050321">
    <property type="entry name" value="Glycosyltr_2/OpgH_subfam"/>
</dbReference>
<dbReference type="PANTHER" id="PTHR43867">
    <property type="entry name" value="CELLULOSE SYNTHASE CATALYTIC SUBUNIT A [UDP-FORMING]"/>
    <property type="match status" value="1"/>
</dbReference>
<evidence type="ECO:0000259" key="8">
    <source>
        <dbReference type="Pfam" id="PF00535"/>
    </source>
</evidence>
<evidence type="ECO:0000256" key="2">
    <source>
        <dbReference type="ARBA" id="ARBA00022676"/>
    </source>
</evidence>
<feature type="transmembrane region" description="Helical" evidence="7">
    <location>
        <begin position="430"/>
        <end position="448"/>
    </location>
</feature>
<evidence type="ECO:0000256" key="6">
    <source>
        <dbReference type="ARBA" id="ARBA00023136"/>
    </source>
</evidence>
<sequence length="560" mass="63982">MIDLFPGFLGYLIFLVAVLIIAPMLPWKAPFVRAIGAFIVVYFNLRYELWRFSDTLPAAGFTLQFFWSGIVFIAELVAVLQLSFQMLLFIRLSDRTEEANQREAQLMASGVFPTVDVFIPTVNEGWEILERSIYAAQQLRWKNLEIYVLDDGDRPWLRQRCEAGGVGYIRRDGNKGYKAGNVNNALAQTSGEFILSIDADFVVYPHFLERTVGFMRDQKIALVQTPGNLTNADPIQYNLKGEDAWPEEQRVFTDIVQPGRDTWDNAFCYGGSFLVRRSALDKIGGIPEDSITEDLYSSYLLRAAGYTVRYLNETLSEGLAAESLAGFIRQRSRWAMGTLQCLYLPGGPLRARGLSLLDRLFFLDPILFYLSYFWPFLILTAPGIYWWTGIPPFNAEVGHLITMMVPRMALSMIVLYWLTGRRVVPIVSELGRIVGIFYFIPTIVRGLIHPFGHRFRVTLKGETRDKYVFQWQAVRGFLALLTLTILGMLVNLTPYGPRWLVWDTNTPQVLAFSIFDFWLIFLALIVCVERPSDDSTRFRHAVTQGGFLKSMYVLARRILS</sequence>
<keyword evidence="6 7" id="KW-0472">Membrane</keyword>
<evidence type="ECO:0000256" key="1">
    <source>
        <dbReference type="ARBA" id="ARBA00004141"/>
    </source>
</evidence>